<gene>
    <name evidence="7" type="ORF">Asi02nite_03610</name>
</gene>
<reference evidence="7 8" key="1">
    <citation type="submission" date="2021-01" db="EMBL/GenBank/DDBJ databases">
        <title>Whole genome shotgun sequence of Asanoa siamensis NBRC 107932.</title>
        <authorList>
            <person name="Komaki H."/>
            <person name="Tamura T."/>
        </authorList>
    </citation>
    <scope>NUCLEOTIDE SEQUENCE [LARGE SCALE GENOMIC DNA]</scope>
    <source>
        <strain evidence="7 8">NBRC 107932</strain>
    </source>
</reference>
<evidence type="ECO:0000313" key="7">
    <source>
        <dbReference type="EMBL" id="GIF70843.1"/>
    </source>
</evidence>
<dbReference type="PANTHER" id="PTHR30126">
    <property type="entry name" value="HTH-TYPE TRANSCRIPTIONAL REGULATOR"/>
    <property type="match status" value="1"/>
</dbReference>
<dbReference type="InterPro" id="IPR036390">
    <property type="entry name" value="WH_DNA-bd_sf"/>
</dbReference>
<keyword evidence="8" id="KW-1185">Reference proteome</keyword>
<dbReference type="EMBL" id="BONE01000002">
    <property type="protein sequence ID" value="GIF70843.1"/>
    <property type="molecule type" value="Genomic_DNA"/>
</dbReference>
<dbReference type="RefSeq" id="WP_203710320.1">
    <property type="nucleotide sequence ID" value="NZ_BONE01000002.1"/>
</dbReference>
<comment type="caution">
    <text evidence="7">The sequence shown here is derived from an EMBL/GenBank/DDBJ whole genome shotgun (WGS) entry which is preliminary data.</text>
</comment>
<dbReference type="Gene3D" id="1.10.10.10">
    <property type="entry name" value="Winged helix-like DNA-binding domain superfamily/Winged helix DNA-binding domain"/>
    <property type="match status" value="1"/>
</dbReference>
<dbReference type="Pfam" id="PF00126">
    <property type="entry name" value="HTH_1"/>
    <property type="match status" value="1"/>
</dbReference>
<evidence type="ECO:0000256" key="4">
    <source>
        <dbReference type="ARBA" id="ARBA00023163"/>
    </source>
</evidence>
<accession>A0ABQ4CHV0</accession>
<dbReference type="Proteomes" id="UP000604117">
    <property type="component" value="Unassembled WGS sequence"/>
</dbReference>
<dbReference type="SUPFAM" id="SSF46785">
    <property type="entry name" value="Winged helix' DNA-binding domain"/>
    <property type="match status" value="1"/>
</dbReference>
<feature type="region of interest" description="Disordered" evidence="5">
    <location>
        <begin position="335"/>
        <end position="362"/>
    </location>
</feature>
<comment type="similarity">
    <text evidence="1">Belongs to the LysR transcriptional regulatory family.</text>
</comment>
<name>A0ABQ4CHV0_9ACTN</name>
<keyword evidence="2" id="KW-0805">Transcription regulation</keyword>
<dbReference type="InterPro" id="IPR000847">
    <property type="entry name" value="LysR_HTH_N"/>
</dbReference>
<keyword evidence="4" id="KW-0804">Transcription</keyword>
<sequence>MSKQRPKPLDEWDFRAFIAIAEERSYEDAARRMAGFHGGYSRQSVQHRIAKIESCVGEPLLRRNVDRRYLLTPAGERVLLIARQVVALHERIGAGAARPHVWTLACGPHHTQFVALAEDRLRATDGGDNLRVEFLAQHNRAEHQFFGDPVDRLLRNEFHLIIGPPVRRPGLRSTRLYEARLEAMIDRDYPGDRLPLAELVSDYEAFLQPRDVRARRVLEEAIVAAGIPDPDPAERVAMETYETATSVIRLRTERRRPPGQGRGRVLVVSSDVALPFKAGMMFGGGDADRFKWVPIDHDSAPLRLEICVTIRDAHQAALRPVIEALRAGVHELDRTPHRISGTPATRATPIPTQRTQARQART</sequence>
<evidence type="ECO:0000259" key="6">
    <source>
        <dbReference type="Pfam" id="PF00126"/>
    </source>
</evidence>
<feature type="domain" description="HTH lysR-type" evidence="6">
    <location>
        <begin position="13"/>
        <end position="76"/>
    </location>
</feature>
<dbReference type="InterPro" id="IPR036388">
    <property type="entry name" value="WH-like_DNA-bd_sf"/>
</dbReference>
<evidence type="ECO:0000313" key="8">
    <source>
        <dbReference type="Proteomes" id="UP000604117"/>
    </source>
</evidence>
<organism evidence="7 8">
    <name type="scientific">Asanoa siamensis</name>
    <dbReference type="NCBI Taxonomy" id="926357"/>
    <lineage>
        <taxon>Bacteria</taxon>
        <taxon>Bacillati</taxon>
        <taxon>Actinomycetota</taxon>
        <taxon>Actinomycetes</taxon>
        <taxon>Micromonosporales</taxon>
        <taxon>Micromonosporaceae</taxon>
        <taxon>Asanoa</taxon>
    </lineage>
</organism>
<evidence type="ECO:0000256" key="1">
    <source>
        <dbReference type="ARBA" id="ARBA00009437"/>
    </source>
</evidence>
<proteinExistence type="inferred from homology"/>
<protein>
    <recommendedName>
        <fullName evidence="6">HTH lysR-type domain-containing protein</fullName>
    </recommendedName>
</protein>
<evidence type="ECO:0000256" key="5">
    <source>
        <dbReference type="SAM" id="MobiDB-lite"/>
    </source>
</evidence>
<evidence type="ECO:0000256" key="2">
    <source>
        <dbReference type="ARBA" id="ARBA00023015"/>
    </source>
</evidence>
<keyword evidence="3" id="KW-0238">DNA-binding</keyword>
<feature type="compositionally biased region" description="Polar residues" evidence="5">
    <location>
        <begin position="342"/>
        <end position="362"/>
    </location>
</feature>
<evidence type="ECO:0000256" key="3">
    <source>
        <dbReference type="ARBA" id="ARBA00023125"/>
    </source>
</evidence>
<dbReference type="PANTHER" id="PTHR30126:SF40">
    <property type="entry name" value="HTH-TYPE TRANSCRIPTIONAL REGULATOR GLTR"/>
    <property type="match status" value="1"/>
</dbReference>